<dbReference type="EMBL" id="PQGG01000030">
    <property type="protein sequence ID" value="POP52283.1"/>
    <property type="molecule type" value="Genomic_DNA"/>
</dbReference>
<comment type="cofactor">
    <cofactor evidence="1 5">
        <name>FAD</name>
        <dbReference type="ChEBI" id="CHEBI:57692"/>
    </cofactor>
</comment>
<dbReference type="OrthoDB" id="9769473at2"/>
<evidence type="ECO:0000256" key="5">
    <source>
        <dbReference type="RuleBase" id="RU362125"/>
    </source>
</evidence>
<dbReference type="GO" id="GO:0050660">
    <property type="term" value="F:flavin adenine dinucleotide binding"/>
    <property type="evidence" value="ECO:0007669"/>
    <property type="project" value="InterPro"/>
</dbReference>
<dbReference type="Pfam" id="PF00441">
    <property type="entry name" value="Acyl-CoA_dh_1"/>
    <property type="match status" value="1"/>
</dbReference>
<dbReference type="RefSeq" id="WP_103684899.1">
    <property type="nucleotide sequence ID" value="NZ_PQGG01000030.1"/>
</dbReference>
<keyword evidence="5" id="KW-0560">Oxidoreductase</keyword>
<accession>A0A2S4HE62</accession>
<dbReference type="InterPro" id="IPR046373">
    <property type="entry name" value="Acyl-CoA_Oxase/DH_mid-dom_sf"/>
</dbReference>
<sequence>MIFNKGQEVLKEAVRQFSRERLLPLYQKRERDGQIECELLMEMAELGMLGVDVPVEFGGLGADAVTMGLVIEELAYGDCNVAAIVLVMSLCSEIIARIATPELASHWLARVPCGRAIFALSIAEHHCGSDAGALQLKACRDGDFYVLNGEKASMTYCDSADAFIVFGRTGKPEDGAYGVTAFLVPSITPGISMTLFDDLGGRCSGRGSVFFDDVRVPIDHRLGDENEGFLQVMACFDYSRALVALQCLAAAQASIDEAWAYAKEREAFGGPIVRFQGVSFPLVEGETQIAAARQLSYHALALRDSGRPHTVEAAMVKSMASKTAFDVIHQCALTLGHYGWSMDAPHQQRMRDVMGLEIADGTAGVMKMIVARARAGRAATEEIRSATTG</sequence>
<dbReference type="InterPro" id="IPR009100">
    <property type="entry name" value="AcylCoA_DH/oxidase_NM_dom_sf"/>
</dbReference>
<evidence type="ECO:0000256" key="3">
    <source>
        <dbReference type="ARBA" id="ARBA00022630"/>
    </source>
</evidence>
<evidence type="ECO:0000259" key="7">
    <source>
        <dbReference type="Pfam" id="PF02770"/>
    </source>
</evidence>
<comment type="caution">
    <text evidence="9">The sequence shown here is derived from an EMBL/GenBank/DDBJ whole genome shotgun (WGS) entry which is preliminary data.</text>
</comment>
<proteinExistence type="inferred from homology"/>
<feature type="domain" description="Acyl-CoA oxidase/dehydrogenase middle" evidence="7">
    <location>
        <begin position="119"/>
        <end position="214"/>
    </location>
</feature>
<dbReference type="AlphaFoldDB" id="A0A2S4HE62"/>
<keyword evidence="3 5" id="KW-0285">Flavoprotein</keyword>
<dbReference type="Gene3D" id="1.10.540.10">
    <property type="entry name" value="Acyl-CoA dehydrogenase/oxidase, N-terminal domain"/>
    <property type="match status" value="1"/>
</dbReference>
<dbReference type="InterPro" id="IPR036250">
    <property type="entry name" value="AcylCo_DH-like_C"/>
</dbReference>
<dbReference type="InterPro" id="IPR037069">
    <property type="entry name" value="AcylCoA_DH/ox_N_sf"/>
</dbReference>
<evidence type="ECO:0000259" key="6">
    <source>
        <dbReference type="Pfam" id="PF00441"/>
    </source>
</evidence>
<name>A0A2S4HE62_9GAMM</name>
<dbReference type="Gene3D" id="1.20.140.10">
    <property type="entry name" value="Butyryl-CoA Dehydrogenase, subunit A, domain 3"/>
    <property type="match status" value="1"/>
</dbReference>
<comment type="similarity">
    <text evidence="2 5">Belongs to the acyl-CoA dehydrogenase family.</text>
</comment>
<keyword evidence="4 5" id="KW-0274">FAD</keyword>
<evidence type="ECO:0000259" key="8">
    <source>
        <dbReference type="Pfam" id="PF02771"/>
    </source>
</evidence>
<evidence type="ECO:0000256" key="4">
    <source>
        <dbReference type="ARBA" id="ARBA00022827"/>
    </source>
</evidence>
<dbReference type="PANTHER" id="PTHR43884">
    <property type="entry name" value="ACYL-COA DEHYDROGENASE"/>
    <property type="match status" value="1"/>
</dbReference>
<evidence type="ECO:0000313" key="10">
    <source>
        <dbReference type="Proteomes" id="UP000237222"/>
    </source>
</evidence>
<dbReference type="InterPro" id="IPR009075">
    <property type="entry name" value="AcylCo_DH/oxidase_C"/>
</dbReference>
<dbReference type="GO" id="GO:0003995">
    <property type="term" value="F:acyl-CoA dehydrogenase activity"/>
    <property type="evidence" value="ECO:0007669"/>
    <property type="project" value="TreeGrafter"/>
</dbReference>
<evidence type="ECO:0000256" key="2">
    <source>
        <dbReference type="ARBA" id="ARBA00009347"/>
    </source>
</evidence>
<organism evidence="9 10">
    <name type="scientific">Zhongshania marina</name>
    <dbReference type="NCBI Taxonomy" id="2304603"/>
    <lineage>
        <taxon>Bacteria</taxon>
        <taxon>Pseudomonadati</taxon>
        <taxon>Pseudomonadota</taxon>
        <taxon>Gammaproteobacteria</taxon>
        <taxon>Cellvibrionales</taxon>
        <taxon>Spongiibacteraceae</taxon>
        <taxon>Zhongshania</taxon>
    </lineage>
</organism>
<dbReference type="InterPro" id="IPR013786">
    <property type="entry name" value="AcylCoA_DH/ox_N"/>
</dbReference>
<dbReference type="SUPFAM" id="SSF47203">
    <property type="entry name" value="Acyl-CoA dehydrogenase C-terminal domain-like"/>
    <property type="match status" value="1"/>
</dbReference>
<feature type="domain" description="Acyl-CoA dehydrogenase/oxidase C-terminal" evidence="6">
    <location>
        <begin position="226"/>
        <end position="373"/>
    </location>
</feature>
<evidence type="ECO:0000256" key="1">
    <source>
        <dbReference type="ARBA" id="ARBA00001974"/>
    </source>
</evidence>
<dbReference type="Gene3D" id="2.40.110.10">
    <property type="entry name" value="Butyryl-CoA Dehydrogenase, subunit A, domain 2"/>
    <property type="match status" value="1"/>
</dbReference>
<evidence type="ECO:0000313" key="9">
    <source>
        <dbReference type="EMBL" id="POP52283.1"/>
    </source>
</evidence>
<dbReference type="PANTHER" id="PTHR43884:SF37">
    <property type="entry name" value="ACYL-COA DEHYDROGENASE"/>
    <property type="match status" value="1"/>
</dbReference>
<gene>
    <name evidence="9" type="ORF">C0068_12975</name>
</gene>
<dbReference type="Pfam" id="PF02770">
    <property type="entry name" value="Acyl-CoA_dh_M"/>
    <property type="match status" value="1"/>
</dbReference>
<reference evidence="9" key="1">
    <citation type="submission" date="2018-01" db="EMBL/GenBank/DDBJ databases">
        <authorList>
            <person name="Yu X.-D."/>
        </authorList>
    </citation>
    <scope>NUCLEOTIDE SEQUENCE</scope>
    <source>
        <strain evidence="9">ZX-21</strain>
    </source>
</reference>
<protein>
    <submittedName>
        <fullName evidence="9">Cyclohexanecarboxyl-CoA dehydrogenase</fullName>
    </submittedName>
</protein>
<feature type="domain" description="Acyl-CoA dehydrogenase/oxidase N-terminal" evidence="8">
    <location>
        <begin position="6"/>
        <end position="111"/>
    </location>
</feature>
<dbReference type="Proteomes" id="UP000237222">
    <property type="component" value="Unassembled WGS sequence"/>
</dbReference>
<dbReference type="InterPro" id="IPR006091">
    <property type="entry name" value="Acyl-CoA_Oxase/DH_mid-dom"/>
</dbReference>
<dbReference type="Pfam" id="PF02771">
    <property type="entry name" value="Acyl-CoA_dh_N"/>
    <property type="match status" value="1"/>
</dbReference>
<dbReference type="SUPFAM" id="SSF56645">
    <property type="entry name" value="Acyl-CoA dehydrogenase NM domain-like"/>
    <property type="match status" value="1"/>
</dbReference>